<evidence type="ECO:0000313" key="1">
    <source>
        <dbReference type="EMBL" id="MQY26048.1"/>
    </source>
</evidence>
<keyword evidence="2" id="KW-1185">Reference proteome</keyword>
<dbReference type="OrthoDB" id="3733361at2"/>
<dbReference type="AlphaFoldDB" id="A0A7K0DK73"/>
<protein>
    <recommendedName>
        <fullName evidence="3">PIN domain-containing protein</fullName>
    </recommendedName>
</protein>
<gene>
    <name evidence="1" type="ORF">NRB56_16080</name>
</gene>
<accession>A0A7K0DK73</accession>
<name>A0A7K0DK73_9NOCA</name>
<reference evidence="1 2" key="1">
    <citation type="submission" date="2019-10" db="EMBL/GenBank/DDBJ databases">
        <title>Nocardia macrotermitis sp. nov. and Nocardia aurantia sp. nov., isolated from the gut of fungus growing-termite Macrotermes natalensis.</title>
        <authorList>
            <person name="Benndorf R."/>
            <person name="Schwitalla J."/>
            <person name="Martin K."/>
            <person name="De Beer W."/>
            <person name="Kaster A.-K."/>
            <person name="Vollmers J."/>
            <person name="Poulsen M."/>
            <person name="Beemelmanns C."/>
        </authorList>
    </citation>
    <scope>NUCLEOTIDE SEQUENCE [LARGE SCALE GENOMIC DNA]</scope>
    <source>
        <strain evidence="1 2">RB56</strain>
    </source>
</reference>
<evidence type="ECO:0008006" key="3">
    <source>
        <dbReference type="Google" id="ProtNLM"/>
    </source>
</evidence>
<proteinExistence type="predicted"/>
<evidence type="ECO:0000313" key="2">
    <source>
        <dbReference type="Proteomes" id="UP000431401"/>
    </source>
</evidence>
<dbReference type="EMBL" id="WEGI01000003">
    <property type="protein sequence ID" value="MQY26048.1"/>
    <property type="molecule type" value="Genomic_DNA"/>
</dbReference>
<sequence>MPNYIFPDNTVLCNFGSVLRIDLLEQILDGNGRWTEAVAAEAEQSSAYLGQLRRLTFLGAPIEIDDPKAIAHIEHVRCNVFGGLPFTTKHLGEAQTCYVLQNYEEFTGSSLWVTDDRDAADWARRNGLQTRDTMDLMSEGVLGGLIDRRAGFTLLHGMRQQGNWLRLPRRPDDLG</sequence>
<comment type="caution">
    <text evidence="1">The sequence shown here is derived from an EMBL/GenBank/DDBJ whole genome shotgun (WGS) entry which is preliminary data.</text>
</comment>
<dbReference type="Proteomes" id="UP000431401">
    <property type="component" value="Unassembled WGS sequence"/>
</dbReference>
<organism evidence="1 2">
    <name type="scientific">Nocardia aurantia</name>
    <dbReference type="NCBI Taxonomy" id="2585199"/>
    <lineage>
        <taxon>Bacteria</taxon>
        <taxon>Bacillati</taxon>
        <taxon>Actinomycetota</taxon>
        <taxon>Actinomycetes</taxon>
        <taxon>Mycobacteriales</taxon>
        <taxon>Nocardiaceae</taxon>
        <taxon>Nocardia</taxon>
    </lineage>
</organism>
<dbReference type="RefSeq" id="WP_153339927.1">
    <property type="nucleotide sequence ID" value="NZ_WEGI01000003.1"/>
</dbReference>